<evidence type="ECO:0000256" key="3">
    <source>
        <dbReference type="SAM" id="MobiDB-lite"/>
    </source>
</evidence>
<keyword evidence="2" id="KW-1277">Toxin-antitoxin system</keyword>
<evidence type="ECO:0000313" key="5">
    <source>
        <dbReference type="EMBL" id="ERJ17997.1"/>
    </source>
</evidence>
<reference evidence="5 6" key="1">
    <citation type="journal article" date="2011" name="J. Bacteriol.">
        <title>Genome sequence of Salinisphaera shabanensis, a gammaproteobacterium from the harsh, variable environment of the brine-seawater interface of the Shaban Deep in the Red Sea.</title>
        <authorList>
            <person name="Antunes A."/>
            <person name="Alam I."/>
            <person name="Bajic V.B."/>
            <person name="Stingl U."/>
        </authorList>
    </citation>
    <scope>NUCLEOTIDE SEQUENCE [LARGE SCALE GENOMIC DNA]</scope>
    <source>
        <strain evidence="5 6">E1L3A</strain>
    </source>
</reference>
<dbReference type="OrthoDB" id="9797595at2"/>
<comment type="caution">
    <text evidence="5">The sequence shown here is derived from an EMBL/GenBank/DDBJ whole genome shotgun (WGS) entry which is preliminary data.</text>
</comment>
<gene>
    <name evidence="5" type="ORF">SSPSH_003221</name>
</gene>
<dbReference type="eggNOG" id="COG5637">
    <property type="taxonomic scope" value="Bacteria"/>
</dbReference>
<organism evidence="5 6">
    <name type="scientific">Salinisphaera shabanensis E1L3A</name>
    <dbReference type="NCBI Taxonomy" id="1033802"/>
    <lineage>
        <taxon>Bacteria</taxon>
        <taxon>Pseudomonadati</taxon>
        <taxon>Pseudomonadota</taxon>
        <taxon>Gammaproteobacteria</taxon>
        <taxon>Salinisphaerales</taxon>
        <taxon>Salinisphaeraceae</taxon>
        <taxon>Salinisphaera</taxon>
    </lineage>
</organism>
<feature type="region of interest" description="Disordered" evidence="3">
    <location>
        <begin position="1"/>
        <end position="22"/>
    </location>
</feature>
<name>U2EI05_9GAMM</name>
<dbReference type="Gene3D" id="3.30.530.20">
    <property type="match status" value="1"/>
</dbReference>
<dbReference type="InterPro" id="IPR047137">
    <property type="entry name" value="ORF3"/>
</dbReference>
<evidence type="ECO:0000256" key="2">
    <source>
        <dbReference type="ARBA" id="ARBA00022649"/>
    </source>
</evidence>
<dbReference type="CDD" id="cd07817">
    <property type="entry name" value="SRPBCC_8"/>
    <property type="match status" value="1"/>
</dbReference>
<feature type="domain" description="Coenzyme Q-binding protein COQ10 START" evidence="4">
    <location>
        <begin position="100"/>
        <end position="223"/>
    </location>
</feature>
<reference evidence="5 6" key="2">
    <citation type="journal article" date="2013" name="PLoS ONE">
        <title>INDIGO - INtegrated Data Warehouse of MIcrobial GenOmes with Examples from the Red Sea Extremophiles.</title>
        <authorList>
            <person name="Alam I."/>
            <person name="Antunes A."/>
            <person name="Kamau A.A."/>
            <person name="Ba Alawi W."/>
            <person name="Kalkatawi M."/>
            <person name="Stingl U."/>
            <person name="Bajic V.B."/>
        </authorList>
    </citation>
    <scope>NUCLEOTIDE SEQUENCE [LARGE SCALE GENOMIC DNA]</scope>
    <source>
        <strain evidence="5 6">E1L3A</strain>
    </source>
</reference>
<dbReference type="STRING" id="1033802.SSPSH_003221"/>
<dbReference type="InterPro" id="IPR005031">
    <property type="entry name" value="COQ10_START"/>
</dbReference>
<dbReference type="Pfam" id="PF03364">
    <property type="entry name" value="Polyketide_cyc"/>
    <property type="match status" value="1"/>
</dbReference>
<keyword evidence="6" id="KW-1185">Reference proteome</keyword>
<evidence type="ECO:0000256" key="1">
    <source>
        <dbReference type="ARBA" id="ARBA00008918"/>
    </source>
</evidence>
<dbReference type="RefSeq" id="WP_006915307.1">
    <property type="nucleotide sequence ID" value="NZ_AFNV02000025.1"/>
</dbReference>
<accession>U2EI05</accession>
<sequence>MTSHRPIDYRSNDDSHLDSAREREKQRALALAASVGSLMVGMRRGGLSGLVLGAFSGYLAYRASTGRGLKGTGRSLMQGAERTLTGHRAGPLELSAAVTIARPSEELYAYWRDFTRLPAIMTSITAVENLADGRSRWQAETPLGGTYEWEAEIVEDVPGERIVWRSLEGADVPQTGEIRFVEAPGGRGTQVELKLRYELPHGLLAAAPLGFVNALSREAVREDLRHFKQVMEAGEVPTGAIHVSTREGVAR</sequence>
<dbReference type="PANTHER" id="PTHR33824">
    <property type="entry name" value="POLYKETIDE CYCLASE/DEHYDRASE AND LIPID TRANSPORT SUPERFAMILY PROTEIN"/>
    <property type="match status" value="1"/>
</dbReference>
<proteinExistence type="inferred from homology"/>
<dbReference type="InterPro" id="IPR023393">
    <property type="entry name" value="START-like_dom_sf"/>
</dbReference>
<dbReference type="Proteomes" id="UP000006242">
    <property type="component" value="Unassembled WGS sequence"/>
</dbReference>
<evidence type="ECO:0000313" key="6">
    <source>
        <dbReference type="Proteomes" id="UP000006242"/>
    </source>
</evidence>
<comment type="similarity">
    <text evidence="1">Belongs to the ribosome association toxin RatA family.</text>
</comment>
<dbReference type="PANTHER" id="PTHR33824:SF7">
    <property type="entry name" value="POLYKETIDE CYCLASE_DEHYDRASE AND LIPID TRANSPORT SUPERFAMILY PROTEIN"/>
    <property type="match status" value="1"/>
</dbReference>
<evidence type="ECO:0000259" key="4">
    <source>
        <dbReference type="Pfam" id="PF03364"/>
    </source>
</evidence>
<dbReference type="SUPFAM" id="SSF55961">
    <property type="entry name" value="Bet v1-like"/>
    <property type="match status" value="1"/>
</dbReference>
<protein>
    <submittedName>
        <fullName evidence="5">Cyclase-dehydrase protein</fullName>
    </submittedName>
</protein>
<dbReference type="AlphaFoldDB" id="U2EI05"/>
<dbReference type="EMBL" id="AFNV02000025">
    <property type="protein sequence ID" value="ERJ17997.1"/>
    <property type="molecule type" value="Genomic_DNA"/>
</dbReference>